<name>A0ABW5B9C2_9BACT</name>
<reference evidence="2" key="1">
    <citation type="journal article" date="2019" name="Int. J. Syst. Evol. Microbiol.">
        <title>The Global Catalogue of Microorganisms (GCM) 10K type strain sequencing project: providing services to taxonomists for standard genome sequencing and annotation.</title>
        <authorList>
            <consortium name="The Broad Institute Genomics Platform"/>
            <consortium name="The Broad Institute Genome Sequencing Center for Infectious Disease"/>
            <person name="Wu L."/>
            <person name="Ma J."/>
        </authorList>
    </citation>
    <scope>NUCLEOTIDE SEQUENCE [LARGE SCALE GENOMIC DNA]</scope>
    <source>
        <strain evidence="2">KCTC 19812</strain>
    </source>
</reference>
<evidence type="ECO:0000313" key="2">
    <source>
        <dbReference type="Proteomes" id="UP001597414"/>
    </source>
</evidence>
<dbReference type="Proteomes" id="UP001597414">
    <property type="component" value="Unassembled WGS sequence"/>
</dbReference>
<accession>A0ABW5B9C2</accession>
<sequence length="855" mass="97404">MAWNQLVSQPIWERLVNLPSLNQAQNQIMALDSILGRSGKLEKALKGNQFVVSVHPIGREEFDFLFTISLESLSDIGFLSDLEKNLPPLSQINKRSYSNVTIKEFQSLDLERNLNYTIVNNVFVASYTSFLVEEAIRHSQNDNLPNFRSVYNHLVDELPSSKGLGIFRFSSEGFGKLITGISRQADLTLVNSFARTGISANLELKFADEKILLDGMVYFKDGKEIDFKVNPQGDIKTFENFISNRTSVLYQYNLAHLDQLTKVEDPGFQSNSTLSGDIEKVLIQKGFLNNLKGNIAYLLFEVINNEPQDQVLLLQTDQIAEQINILKEFDMGPDETVSQVLPVDFYSQNEIFMISSEEFPGHIFGGRFLGFPDTYITSIGGFLVFANSSKAMKLFIDDINNDNTWGKSLQQKKLLEGISPDAGYNFLINIPRFWNSINQISSPNWQGFFQKYAPQLKSIDQISLQVKESENKHLVSVELAYNLSPIINVQDVLLNENKYVQFENRLIYGPVSVQNFVDRSFEFVVQDENNFVHLFTSEGELVFAYQVDSPLVSNIFQVDYYKNGKLQLLFATENQIYIIDRLGNLIPGYPVSFPGEIITHLNLVDYSNSKDYRFFVGTENGNLILLDKNGKALEGWDPKKINGPLAIKPAHHRIAGVGDRMVALSAKGELYFFNRRGEPELGSPIRLGEGLNSDYILLERGSAKASRLVTVTKEGEVVQVNLQGELTYRNQLLRPDRESKFYLIKDQKEDRYLFVVHEYNKITVMDTEYKTLFAIDIFSESLDFQFFSYGSDKNIFVIVDKDQEFIYLYNLEGNLLNTRPVNGSQKIDIKYSGSQNEYTVNVISGNRFSEYKLPL</sequence>
<evidence type="ECO:0000313" key="1">
    <source>
        <dbReference type="EMBL" id="MFD2202104.1"/>
    </source>
</evidence>
<keyword evidence="2" id="KW-1185">Reference proteome</keyword>
<proteinExistence type="predicted"/>
<gene>
    <name evidence="1" type="ORF">ACFSKV_11030</name>
</gene>
<dbReference type="RefSeq" id="WP_380802529.1">
    <property type="nucleotide sequence ID" value="NZ_JBHUIV010000016.1"/>
</dbReference>
<dbReference type="SUPFAM" id="SSF75011">
    <property type="entry name" value="3-carboxy-cis,cis-mucoante lactonizing enzyme"/>
    <property type="match status" value="1"/>
</dbReference>
<dbReference type="EMBL" id="JBHUIV010000016">
    <property type="protein sequence ID" value="MFD2202104.1"/>
    <property type="molecule type" value="Genomic_DNA"/>
</dbReference>
<comment type="caution">
    <text evidence="1">The sequence shown here is derived from an EMBL/GenBank/DDBJ whole genome shotgun (WGS) entry which is preliminary data.</text>
</comment>
<protein>
    <submittedName>
        <fullName evidence="1">Uncharacterized protein</fullName>
    </submittedName>
</protein>
<organism evidence="1 2">
    <name type="scientific">Shivajiella indica</name>
    <dbReference type="NCBI Taxonomy" id="872115"/>
    <lineage>
        <taxon>Bacteria</taxon>
        <taxon>Pseudomonadati</taxon>
        <taxon>Bacteroidota</taxon>
        <taxon>Cytophagia</taxon>
        <taxon>Cytophagales</taxon>
        <taxon>Cyclobacteriaceae</taxon>
        <taxon>Shivajiella</taxon>
    </lineage>
</organism>